<keyword evidence="10" id="KW-1185">Reference proteome</keyword>
<dbReference type="InterPro" id="IPR045334">
    <property type="entry name" value="INTS3"/>
</dbReference>
<evidence type="ECO:0000256" key="2">
    <source>
        <dbReference type="ARBA" id="ARBA00004496"/>
    </source>
</evidence>
<keyword evidence="4" id="KW-0963">Cytoplasm</keyword>
<name>A0AAW1WCT4_RUBAR</name>
<evidence type="ECO:0000259" key="7">
    <source>
        <dbReference type="Pfam" id="PF10189"/>
    </source>
</evidence>
<proteinExistence type="inferred from homology"/>
<sequence>MALNLSRIASHEAENPTDLSLRQAFELLEPKLRPPFVLTIPTPQEYLLLNKAILHGVLCETHFAKTHIKHLHAIVTDGYGLFVSLIAKVMNELYVKLVEPVKCQLIWVTKEMIDVQAVGIHDLLVCFLRQIVGGDFSDGNLWLCFEIVRIFLTKWDCLLEMEPMILTSGLYTYLRLLADNYGWLSNPKLEALKQLEIDFCIKVLREQFSVCLKIGRDLVRLLQDLVHLPNFRAMWKDLILNQGNFKTPGFSDISQLYNTRTSSQYILLRITPEMETQLRFLLTYVKLGSQKRYQAWFAKKFLCEPNRETLIVDIVRFICCAHHPTNEIIQSDIIPRWAVVGWLLNHCTKNYVQANVKLALLYDWLFFDERVDSIMNIEPAMLLMVYSIPRYIDVTHTLLEFLFLLVDSYDVEHKDSMVKGVSSSFSVLVKKGVIRSLDVLTSCDALSPILKERLVRFLSGTELEISKRLQQAKFPSHFVNLENSSCMGTPTPSPERQGDTFAIKSADTCVMISDLQQAHFPGHLVCSGNSSCMGTPLSPEHQPKCSQGERFSTMSSDTSVMKSDDAAPWSISVMDSNDQIRSVENLIERLGEATEKSGPPDLCALEELLLLFVNFDGQGPKSSLSSPDVFSSKMTKLYELHGYKLFAPLEFGQDNLEYDDEVGSPTASITRIFIFSQHQNMLEMLLSWSRNGFPVGARLLSYASRLAYEARMVGCVGDIMVDNYSVASSDSGMRLLQSHVNGYFRFLNGRTKYHETIESSSRVEKELASKLVDNAFAAYKCFLMYSSTALFKGAEKSMLKLLFSDITSCSDWESKRLKCIFCCVYRHFSDLCIGEEGIMKLLLGRLDHSALVNMQMEIGLKNISIFGENTETIFHLIKSSLNWGCVEQHKFWGLIRSELSGSKVQVEKVILEFFYLNKLDENVSAIAVEGLLVLSNCCPPTPELVAAIMVLPNNVFQDFAPAVLTKWVVSNASMLFDSLAKFSEKVDSKNGNLVLHDSAEIIINRSAISWLLNYFNSYGSGTDISSNFSISMLCKKAM</sequence>
<dbReference type="Pfam" id="PF24566">
    <property type="entry name" value="HEAT_Ints3_C"/>
    <property type="match status" value="1"/>
</dbReference>
<feature type="domain" description="Ints3-like C-terminal" evidence="8">
    <location>
        <begin position="770"/>
        <end position="985"/>
    </location>
</feature>
<comment type="caution">
    <text evidence="9">The sequence shown here is derived from an EMBL/GenBank/DDBJ whole genome shotgun (WGS) entry which is preliminary data.</text>
</comment>
<evidence type="ECO:0000313" key="9">
    <source>
        <dbReference type="EMBL" id="KAK9922599.1"/>
    </source>
</evidence>
<evidence type="ECO:0000259" key="8">
    <source>
        <dbReference type="Pfam" id="PF24566"/>
    </source>
</evidence>
<feature type="domain" description="Integrator complex subunit 3 N-terminal" evidence="7">
    <location>
        <begin position="45"/>
        <end position="454"/>
    </location>
</feature>
<accession>A0AAW1WCT4</accession>
<dbReference type="PANTHER" id="PTHR13587:SF7">
    <property type="entry name" value="INTEGRATOR COMPLEX SUBUNIT 3"/>
    <property type="match status" value="1"/>
</dbReference>
<dbReference type="EMBL" id="JBEDUW010000006">
    <property type="protein sequence ID" value="KAK9922599.1"/>
    <property type="molecule type" value="Genomic_DNA"/>
</dbReference>
<protein>
    <recommendedName>
        <fullName evidence="11">Integrator complex subunit 3</fullName>
    </recommendedName>
</protein>
<evidence type="ECO:0000313" key="10">
    <source>
        <dbReference type="Proteomes" id="UP001457282"/>
    </source>
</evidence>
<feature type="compositionally biased region" description="Polar residues" evidence="6">
    <location>
        <begin position="549"/>
        <end position="560"/>
    </location>
</feature>
<dbReference type="GO" id="GO:0005737">
    <property type="term" value="C:cytoplasm"/>
    <property type="evidence" value="ECO:0007669"/>
    <property type="project" value="UniProtKB-SubCell"/>
</dbReference>
<dbReference type="Pfam" id="PF10189">
    <property type="entry name" value="Ints3_N"/>
    <property type="match status" value="1"/>
</dbReference>
<evidence type="ECO:0000256" key="5">
    <source>
        <dbReference type="ARBA" id="ARBA00023242"/>
    </source>
</evidence>
<dbReference type="GO" id="GO:0005634">
    <property type="term" value="C:nucleus"/>
    <property type="evidence" value="ECO:0007669"/>
    <property type="project" value="UniProtKB-SubCell"/>
</dbReference>
<evidence type="ECO:0000256" key="3">
    <source>
        <dbReference type="ARBA" id="ARBA00006130"/>
    </source>
</evidence>
<dbReference type="PANTHER" id="PTHR13587">
    <property type="entry name" value="INTEGRATOR COMPLEX SUBUNIT 3"/>
    <property type="match status" value="1"/>
</dbReference>
<dbReference type="InterPro" id="IPR056518">
    <property type="entry name" value="HEAT_Ints3_C"/>
</dbReference>
<dbReference type="InterPro" id="IPR019333">
    <property type="entry name" value="INTS3_N"/>
</dbReference>
<feature type="region of interest" description="Disordered" evidence="6">
    <location>
        <begin position="540"/>
        <end position="560"/>
    </location>
</feature>
<reference evidence="9 10" key="1">
    <citation type="journal article" date="2023" name="G3 (Bethesda)">
        <title>A chromosome-length genome assembly and annotation of blackberry (Rubus argutus, cv. 'Hillquist').</title>
        <authorList>
            <person name="Bruna T."/>
            <person name="Aryal R."/>
            <person name="Dudchenko O."/>
            <person name="Sargent D.J."/>
            <person name="Mead D."/>
            <person name="Buti M."/>
            <person name="Cavallini A."/>
            <person name="Hytonen T."/>
            <person name="Andres J."/>
            <person name="Pham M."/>
            <person name="Weisz D."/>
            <person name="Mascagni F."/>
            <person name="Usai G."/>
            <person name="Natali L."/>
            <person name="Bassil N."/>
            <person name="Fernandez G.E."/>
            <person name="Lomsadze A."/>
            <person name="Armour M."/>
            <person name="Olukolu B."/>
            <person name="Poorten T."/>
            <person name="Britton C."/>
            <person name="Davik J."/>
            <person name="Ashrafi H."/>
            <person name="Aiden E.L."/>
            <person name="Borodovsky M."/>
            <person name="Worthington M."/>
        </authorList>
    </citation>
    <scope>NUCLEOTIDE SEQUENCE [LARGE SCALE GENOMIC DNA]</scope>
    <source>
        <strain evidence="9">PI 553951</strain>
    </source>
</reference>
<evidence type="ECO:0000256" key="1">
    <source>
        <dbReference type="ARBA" id="ARBA00004123"/>
    </source>
</evidence>
<evidence type="ECO:0000256" key="6">
    <source>
        <dbReference type="SAM" id="MobiDB-lite"/>
    </source>
</evidence>
<keyword evidence="5" id="KW-0539">Nucleus</keyword>
<dbReference type="AlphaFoldDB" id="A0AAW1WCT4"/>
<comment type="subcellular location">
    <subcellularLocation>
        <location evidence="2">Cytoplasm</location>
    </subcellularLocation>
    <subcellularLocation>
        <location evidence="1">Nucleus</location>
    </subcellularLocation>
</comment>
<evidence type="ECO:0000256" key="4">
    <source>
        <dbReference type="ARBA" id="ARBA00022490"/>
    </source>
</evidence>
<dbReference type="Proteomes" id="UP001457282">
    <property type="component" value="Unassembled WGS sequence"/>
</dbReference>
<comment type="similarity">
    <text evidence="3">Belongs to the Integrator subunit 3 family.</text>
</comment>
<organism evidence="9 10">
    <name type="scientific">Rubus argutus</name>
    <name type="common">Southern blackberry</name>
    <dbReference type="NCBI Taxonomy" id="59490"/>
    <lineage>
        <taxon>Eukaryota</taxon>
        <taxon>Viridiplantae</taxon>
        <taxon>Streptophyta</taxon>
        <taxon>Embryophyta</taxon>
        <taxon>Tracheophyta</taxon>
        <taxon>Spermatophyta</taxon>
        <taxon>Magnoliopsida</taxon>
        <taxon>eudicotyledons</taxon>
        <taxon>Gunneridae</taxon>
        <taxon>Pentapetalae</taxon>
        <taxon>rosids</taxon>
        <taxon>fabids</taxon>
        <taxon>Rosales</taxon>
        <taxon>Rosaceae</taxon>
        <taxon>Rosoideae</taxon>
        <taxon>Rosoideae incertae sedis</taxon>
        <taxon>Rubus</taxon>
    </lineage>
</organism>
<gene>
    <name evidence="9" type="ORF">M0R45_031058</name>
</gene>
<evidence type="ECO:0008006" key="11">
    <source>
        <dbReference type="Google" id="ProtNLM"/>
    </source>
</evidence>